<gene>
    <name evidence="3" type="ORF">EOE48_00605</name>
</gene>
<dbReference type="PROSITE" id="PS51318">
    <property type="entry name" value="TAT"/>
    <property type="match status" value="1"/>
</dbReference>
<protein>
    <recommendedName>
        <fullName evidence="2">DUF5666 domain-containing protein</fullName>
    </recommendedName>
</protein>
<feature type="domain" description="DUF5666" evidence="2">
    <location>
        <begin position="134"/>
        <end position="187"/>
    </location>
</feature>
<sequence length="335" mass="33839">MRTTPVRLTPSRRRVLHWLAAAAGVLAPRPARPAGDRVLDQGIGGTGIRPGPGQDPEGDRGIGGTGVVGTIRDFGSIVVNGLRIAYPADAAVTVDGRPASVAALRRGQVVRVVAREGGSGLATGRIAVEREVSGPVEAVARGRLRVLGQRVTTAGLIGPAGTWRVGDRVAVSGLRRPDGSIAASLIEPAGEAGDRVTGPVRRARDGGVEIGALRLRGLDPALVGRRVTVEGESVRGGLAVSGAQEAATGFGPGVARLSVEGYVTRTGGTLRLGSGLVLDGAGTRVRDGFAVIEARVGADGRLRVEAVRAEGRGPGAERPAGPGGQGGPGPHGGRR</sequence>
<name>A0A437PH43_9HYPH</name>
<dbReference type="InterPro" id="IPR043724">
    <property type="entry name" value="DUF5666"/>
</dbReference>
<feature type="compositionally biased region" description="Gly residues" evidence="1">
    <location>
        <begin position="321"/>
        <end position="335"/>
    </location>
</feature>
<dbReference type="Pfam" id="PF18914">
    <property type="entry name" value="DUF5666"/>
    <property type="match status" value="1"/>
</dbReference>
<feature type="region of interest" description="Disordered" evidence="1">
    <location>
        <begin position="30"/>
        <end position="62"/>
    </location>
</feature>
<evidence type="ECO:0000313" key="3">
    <source>
        <dbReference type="EMBL" id="RVU21593.1"/>
    </source>
</evidence>
<dbReference type="OrthoDB" id="7271690at2"/>
<dbReference type="InterPro" id="IPR006311">
    <property type="entry name" value="TAT_signal"/>
</dbReference>
<organism evidence="3 4">
    <name type="scientific">Methylobacterium oryzihabitans</name>
    <dbReference type="NCBI Taxonomy" id="2499852"/>
    <lineage>
        <taxon>Bacteria</taxon>
        <taxon>Pseudomonadati</taxon>
        <taxon>Pseudomonadota</taxon>
        <taxon>Alphaproteobacteria</taxon>
        <taxon>Hyphomicrobiales</taxon>
        <taxon>Methylobacteriaceae</taxon>
        <taxon>Methylobacterium</taxon>
    </lineage>
</organism>
<proteinExistence type="predicted"/>
<reference evidence="3 4" key="1">
    <citation type="submission" date="2019-01" db="EMBL/GenBank/DDBJ databases">
        <authorList>
            <person name="Chen W.-M."/>
        </authorList>
    </citation>
    <scope>NUCLEOTIDE SEQUENCE [LARGE SCALE GENOMIC DNA]</scope>
    <source>
        <strain evidence="3 4">TER-1</strain>
    </source>
</reference>
<dbReference type="AlphaFoldDB" id="A0A437PH43"/>
<dbReference type="RefSeq" id="WP_127726836.1">
    <property type="nucleotide sequence ID" value="NZ_SACP01000001.1"/>
</dbReference>
<feature type="region of interest" description="Disordered" evidence="1">
    <location>
        <begin position="310"/>
        <end position="335"/>
    </location>
</feature>
<evidence type="ECO:0000256" key="1">
    <source>
        <dbReference type="SAM" id="MobiDB-lite"/>
    </source>
</evidence>
<keyword evidence="4" id="KW-1185">Reference proteome</keyword>
<dbReference type="Proteomes" id="UP000286997">
    <property type="component" value="Unassembled WGS sequence"/>
</dbReference>
<accession>A0A437PH43</accession>
<dbReference type="EMBL" id="SACP01000001">
    <property type="protein sequence ID" value="RVU21593.1"/>
    <property type="molecule type" value="Genomic_DNA"/>
</dbReference>
<evidence type="ECO:0000313" key="4">
    <source>
        <dbReference type="Proteomes" id="UP000286997"/>
    </source>
</evidence>
<evidence type="ECO:0000259" key="2">
    <source>
        <dbReference type="Pfam" id="PF18914"/>
    </source>
</evidence>
<comment type="caution">
    <text evidence="3">The sequence shown here is derived from an EMBL/GenBank/DDBJ whole genome shotgun (WGS) entry which is preliminary data.</text>
</comment>